<dbReference type="SFLD" id="SFLDF00288">
    <property type="entry name" value="HemN-like__clustered_with_nucl"/>
    <property type="match status" value="1"/>
</dbReference>
<name>A0ABW5R9F6_9BACL</name>
<keyword evidence="5 9" id="KW-0479">Metal-binding</keyword>
<evidence type="ECO:0000256" key="4">
    <source>
        <dbReference type="ARBA" id="ARBA00022691"/>
    </source>
</evidence>
<dbReference type="InterPro" id="IPR004559">
    <property type="entry name" value="HemW-like"/>
</dbReference>
<evidence type="ECO:0000313" key="12">
    <source>
        <dbReference type="Proteomes" id="UP001597497"/>
    </source>
</evidence>
<dbReference type="NCBIfam" id="TIGR00539">
    <property type="entry name" value="hemN_rel"/>
    <property type="match status" value="1"/>
</dbReference>
<dbReference type="Pfam" id="PF06969">
    <property type="entry name" value="HemN_C"/>
    <property type="match status" value="1"/>
</dbReference>
<sequence>MTDREPAPKALYVHIPFCMHKCFYCDFNTYALEGQPVMDYLQAMEQEMKKTVEEVPPGEIETIFIGGGTPTALNKEEMTYLLSLIDRYFPQRAPQLEFTSEANPGTTDDEKLGILYEGGVNRMSFGVQTFQNQLLKSIGRIHDAQDVYRSLETARKVGFQNVSIDLMFGLPRQTIEHVQESLARALELGLTHYSLYGLKVEERTLFHTLYERNELPLPEEEQELRMYEWIMQTLSAAGYRQYEISNFAIPGYESRHNQMYWRNQRYYGIGAGAHGYMDGTRHVNVKGVKAYMEAARQGLPRLERFAVSREEAMEDFMMVGLRMLDGVRQQDFVNQFGCSMESVFGDVIRHLLQKKWLVEQEEGYRIATDAIPIGNEIFAAFVGVLTAEKTS</sequence>
<dbReference type="Pfam" id="PF04055">
    <property type="entry name" value="Radical_SAM"/>
    <property type="match status" value="1"/>
</dbReference>
<dbReference type="InterPro" id="IPR013785">
    <property type="entry name" value="Aldolase_TIM"/>
</dbReference>
<dbReference type="Gene3D" id="3.20.20.70">
    <property type="entry name" value="Aldolase class I"/>
    <property type="match status" value="1"/>
</dbReference>
<evidence type="ECO:0000313" key="11">
    <source>
        <dbReference type="EMBL" id="MFD2671587.1"/>
    </source>
</evidence>
<evidence type="ECO:0000256" key="9">
    <source>
        <dbReference type="RuleBase" id="RU364116"/>
    </source>
</evidence>
<comment type="caution">
    <text evidence="11">The sequence shown here is derived from an EMBL/GenBank/DDBJ whole genome shotgun (WGS) entry which is preliminary data.</text>
</comment>
<dbReference type="SUPFAM" id="SSF102114">
    <property type="entry name" value="Radical SAM enzymes"/>
    <property type="match status" value="1"/>
</dbReference>
<accession>A0ABW5R9F6</accession>
<dbReference type="SFLD" id="SFLDG01082">
    <property type="entry name" value="B12-binding_domain_containing"/>
    <property type="match status" value="1"/>
</dbReference>
<dbReference type="InterPro" id="IPR058240">
    <property type="entry name" value="rSAM_sf"/>
</dbReference>
<keyword evidence="9" id="KW-0004">4Fe-4S</keyword>
<evidence type="ECO:0000256" key="7">
    <source>
        <dbReference type="ARBA" id="ARBA00023014"/>
    </source>
</evidence>
<keyword evidence="4 9" id="KW-0949">S-adenosyl-L-methionine</keyword>
<dbReference type="Proteomes" id="UP001597497">
    <property type="component" value="Unassembled WGS sequence"/>
</dbReference>
<keyword evidence="9" id="KW-0963">Cytoplasm</keyword>
<dbReference type="EMBL" id="JBHUMM010000013">
    <property type="protein sequence ID" value="MFD2671587.1"/>
    <property type="molecule type" value="Genomic_DNA"/>
</dbReference>
<keyword evidence="3 9" id="KW-0349">Heme</keyword>
<dbReference type="InterPro" id="IPR006638">
    <property type="entry name" value="Elp3/MiaA/NifB-like_rSAM"/>
</dbReference>
<dbReference type="SFLD" id="SFLDS00029">
    <property type="entry name" value="Radical_SAM"/>
    <property type="match status" value="1"/>
</dbReference>
<keyword evidence="7 9" id="KW-0411">Iron-sulfur</keyword>
<keyword evidence="12" id="KW-1185">Reference proteome</keyword>
<keyword evidence="8 9" id="KW-0143">Chaperone</keyword>
<organism evidence="11 12">
    <name type="scientific">Marinicrinis sediminis</name>
    <dbReference type="NCBI Taxonomy" id="1652465"/>
    <lineage>
        <taxon>Bacteria</taxon>
        <taxon>Bacillati</taxon>
        <taxon>Bacillota</taxon>
        <taxon>Bacilli</taxon>
        <taxon>Bacillales</taxon>
        <taxon>Paenibacillaceae</taxon>
    </lineage>
</organism>
<evidence type="ECO:0000256" key="8">
    <source>
        <dbReference type="ARBA" id="ARBA00023186"/>
    </source>
</evidence>
<dbReference type="PANTHER" id="PTHR13932">
    <property type="entry name" value="COPROPORPHYRINIGEN III OXIDASE"/>
    <property type="match status" value="1"/>
</dbReference>
<comment type="function">
    <text evidence="9">Probably acts as a heme chaperone, transferring heme to an unknown acceptor. Binds one molecule of heme per monomer, possibly covalently. Binds 1 [4Fe-4S] cluster. The cluster is coordinated with 3 cysteines and an exchangeable S-adenosyl-L-methionine.</text>
</comment>
<evidence type="ECO:0000256" key="2">
    <source>
        <dbReference type="ARBA" id="ARBA00017228"/>
    </source>
</evidence>
<dbReference type="InterPro" id="IPR010723">
    <property type="entry name" value="HemN_C"/>
</dbReference>
<dbReference type="SFLD" id="SFLDF00562">
    <property type="entry name" value="HemN-like__clustered_with_heat"/>
    <property type="match status" value="1"/>
</dbReference>
<comment type="similarity">
    <text evidence="1">Belongs to the anaerobic coproporphyrinogen-III oxidase family. HemW subfamily.</text>
</comment>
<dbReference type="CDD" id="cd01335">
    <property type="entry name" value="Radical_SAM"/>
    <property type="match status" value="1"/>
</dbReference>
<evidence type="ECO:0000256" key="1">
    <source>
        <dbReference type="ARBA" id="ARBA00006100"/>
    </source>
</evidence>
<evidence type="ECO:0000259" key="10">
    <source>
        <dbReference type="PROSITE" id="PS51918"/>
    </source>
</evidence>
<dbReference type="InterPro" id="IPR034505">
    <property type="entry name" value="Coproporphyrinogen-III_oxidase"/>
</dbReference>
<dbReference type="InterPro" id="IPR007197">
    <property type="entry name" value="rSAM"/>
</dbReference>
<dbReference type="PROSITE" id="PS51918">
    <property type="entry name" value="RADICAL_SAM"/>
    <property type="match status" value="1"/>
</dbReference>
<dbReference type="SFLD" id="SFLDG01065">
    <property type="entry name" value="anaerobic_coproporphyrinogen-I"/>
    <property type="match status" value="1"/>
</dbReference>
<proteinExistence type="inferred from homology"/>
<feature type="domain" description="Radical SAM core" evidence="10">
    <location>
        <begin position="3"/>
        <end position="240"/>
    </location>
</feature>
<comment type="subcellular location">
    <subcellularLocation>
        <location evidence="9">Cytoplasm</location>
    </subcellularLocation>
</comment>
<evidence type="ECO:0000256" key="3">
    <source>
        <dbReference type="ARBA" id="ARBA00022617"/>
    </source>
</evidence>
<gene>
    <name evidence="11" type="primary">hemW</name>
    <name evidence="11" type="ORF">ACFSUC_08215</name>
</gene>
<keyword evidence="6 9" id="KW-0408">Iron</keyword>
<reference evidence="12" key="1">
    <citation type="journal article" date="2019" name="Int. J. Syst. Evol. Microbiol.">
        <title>The Global Catalogue of Microorganisms (GCM) 10K type strain sequencing project: providing services to taxonomists for standard genome sequencing and annotation.</title>
        <authorList>
            <consortium name="The Broad Institute Genomics Platform"/>
            <consortium name="The Broad Institute Genome Sequencing Center for Infectious Disease"/>
            <person name="Wu L."/>
            <person name="Ma J."/>
        </authorList>
    </citation>
    <scope>NUCLEOTIDE SEQUENCE [LARGE SCALE GENOMIC DNA]</scope>
    <source>
        <strain evidence="12">KCTC 33676</strain>
    </source>
</reference>
<dbReference type="RefSeq" id="WP_379929062.1">
    <property type="nucleotide sequence ID" value="NZ_JBHUMM010000013.1"/>
</dbReference>
<evidence type="ECO:0000256" key="5">
    <source>
        <dbReference type="ARBA" id="ARBA00022723"/>
    </source>
</evidence>
<dbReference type="PANTHER" id="PTHR13932:SF5">
    <property type="entry name" value="RADICAL S-ADENOSYL METHIONINE DOMAIN-CONTAINING PROTEIN 1, MITOCHONDRIAL"/>
    <property type="match status" value="1"/>
</dbReference>
<dbReference type="SMART" id="SM00729">
    <property type="entry name" value="Elp3"/>
    <property type="match status" value="1"/>
</dbReference>
<evidence type="ECO:0000256" key="6">
    <source>
        <dbReference type="ARBA" id="ARBA00023004"/>
    </source>
</evidence>
<protein>
    <recommendedName>
        <fullName evidence="2 9">Heme chaperone HemW</fullName>
    </recommendedName>
</protein>